<accession>A0A7K1Y694</accession>
<name>A0A7K1Y694_9SPHI</name>
<comment type="caution">
    <text evidence="2">The sequence shown here is derived from an EMBL/GenBank/DDBJ whole genome shotgun (WGS) entry which is preliminary data.</text>
</comment>
<evidence type="ECO:0000313" key="2">
    <source>
        <dbReference type="EMBL" id="MXV49960.1"/>
    </source>
</evidence>
<evidence type="ECO:0000259" key="1">
    <source>
        <dbReference type="Pfam" id="PF12728"/>
    </source>
</evidence>
<evidence type="ECO:0000313" key="3">
    <source>
        <dbReference type="Proteomes" id="UP000466586"/>
    </source>
</evidence>
<dbReference type="RefSeq" id="WP_160843121.1">
    <property type="nucleotide sequence ID" value="NZ_WVHT01000001.1"/>
</dbReference>
<proteinExistence type="predicted"/>
<protein>
    <submittedName>
        <fullName evidence="2">Helix-turn-helix domain-containing protein</fullName>
    </submittedName>
</protein>
<dbReference type="InterPro" id="IPR041657">
    <property type="entry name" value="HTH_17"/>
</dbReference>
<organism evidence="2 3">
    <name type="scientific">Hufsiella arboris</name>
    <dbReference type="NCBI Taxonomy" id="2695275"/>
    <lineage>
        <taxon>Bacteria</taxon>
        <taxon>Pseudomonadati</taxon>
        <taxon>Bacteroidota</taxon>
        <taxon>Sphingobacteriia</taxon>
        <taxon>Sphingobacteriales</taxon>
        <taxon>Sphingobacteriaceae</taxon>
        <taxon>Hufsiella</taxon>
    </lineage>
</organism>
<dbReference type="InterPro" id="IPR009061">
    <property type="entry name" value="DNA-bd_dom_put_sf"/>
</dbReference>
<reference evidence="2 3" key="1">
    <citation type="submission" date="2019-11" db="EMBL/GenBank/DDBJ databases">
        <title>Pedobacter sp. HMF7647 Genome sequencing and assembly.</title>
        <authorList>
            <person name="Kang H."/>
            <person name="Kim H."/>
            <person name="Joh K."/>
        </authorList>
    </citation>
    <scope>NUCLEOTIDE SEQUENCE [LARGE SCALE GENOMIC DNA]</scope>
    <source>
        <strain evidence="2 3">HMF7647</strain>
    </source>
</reference>
<dbReference type="AlphaFoldDB" id="A0A7K1Y694"/>
<keyword evidence="3" id="KW-1185">Reference proteome</keyword>
<dbReference type="SUPFAM" id="SSF46955">
    <property type="entry name" value="Putative DNA-binding domain"/>
    <property type="match status" value="1"/>
</dbReference>
<dbReference type="EMBL" id="WVHT01000001">
    <property type="protein sequence ID" value="MXV49960.1"/>
    <property type="molecule type" value="Genomic_DNA"/>
</dbReference>
<gene>
    <name evidence="2" type="ORF">GS399_03175</name>
</gene>
<feature type="domain" description="Helix-turn-helix" evidence="1">
    <location>
        <begin position="42"/>
        <end position="90"/>
    </location>
</feature>
<dbReference type="PANTHER" id="PTHR34585:SF22">
    <property type="entry name" value="HELIX-TURN-HELIX DOMAIN-CONTAINING PROTEIN"/>
    <property type="match status" value="1"/>
</dbReference>
<sequence>MYLLKKLIIAVVRIDTTLCQIHNLLIVYQQQQLSHLPVGDVWYDKQDVMQKLHISESTLLRLRRQGKLPYFRIKGKIYYRPADLDELLDKGASIV</sequence>
<dbReference type="Pfam" id="PF12728">
    <property type="entry name" value="HTH_17"/>
    <property type="match status" value="1"/>
</dbReference>
<dbReference type="Proteomes" id="UP000466586">
    <property type="component" value="Unassembled WGS sequence"/>
</dbReference>
<dbReference type="PANTHER" id="PTHR34585">
    <property type="match status" value="1"/>
</dbReference>